<dbReference type="EMBL" id="KN750295">
    <property type="protein sequence ID" value="KIH50245.1"/>
    <property type="molecule type" value="Genomic_DNA"/>
</dbReference>
<evidence type="ECO:0000313" key="2">
    <source>
        <dbReference type="Proteomes" id="UP000054047"/>
    </source>
</evidence>
<sequence length="106" mass="12115">MQRVLRNNAELHDVGMRYASIRWQSAVVLGRYTLFFDESIFLMFYSVNMTRTRAARPSRVVVNTPAEGSFPGELGRRRAASLAERRTGDMCRQPALTLSSCDLWKV</sequence>
<dbReference type="AlphaFoldDB" id="A0A0C2FNR8"/>
<dbReference type="Proteomes" id="UP000054047">
    <property type="component" value="Unassembled WGS sequence"/>
</dbReference>
<organism evidence="1 2">
    <name type="scientific">Ancylostoma duodenale</name>
    <dbReference type="NCBI Taxonomy" id="51022"/>
    <lineage>
        <taxon>Eukaryota</taxon>
        <taxon>Metazoa</taxon>
        <taxon>Ecdysozoa</taxon>
        <taxon>Nematoda</taxon>
        <taxon>Chromadorea</taxon>
        <taxon>Rhabditida</taxon>
        <taxon>Rhabditina</taxon>
        <taxon>Rhabditomorpha</taxon>
        <taxon>Strongyloidea</taxon>
        <taxon>Ancylostomatidae</taxon>
        <taxon>Ancylostomatinae</taxon>
        <taxon>Ancylostoma</taxon>
    </lineage>
</organism>
<gene>
    <name evidence="1" type="ORF">ANCDUO_19677</name>
</gene>
<accession>A0A0C2FNR8</accession>
<proteinExistence type="predicted"/>
<name>A0A0C2FNR8_9BILA</name>
<protein>
    <submittedName>
        <fullName evidence="1">Uncharacterized protein</fullName>
    </submittedName>
</protein>
<reference evidence="1 2" key="1">
    <citation type="submission" date="2013-12" db="EMBL/GenBank/DDBJ databases">
        <title>Draft genome of the parsitic nematode Ancylostoma duodenale.</title>
        <authorList>
            <person name="Mitreva M."/>
        </authorList>
    </citation>
    <scope>NUCLEOTIDE SEQUENCE [LARGE SCALE GENOMIC DNA]</scope>
    <source>
        <strain evidence="1 2">Zhejiang</strain>
    </source>
</reference>
<evidence type="ECO:0000313" key="1">
    <source>
        <dbReference type="EMBL" id="KIH50245.1"/>
    </source>
</evidence>
<keyword evidence="2" id="KW-1185">Reference proteome</keyword>